<dbReference type="Proteomes" id="UP001246576">
    <property type="component" value="Unassembled WGS sequence"/>
</dbReference>
<sequence>MQAIFDLGTVIKLALLSAVGGAALGAYLYHKAVKFYRKHAG</sequence>
<name>A0ABU2EGX0_9BURK</name>
<feature type="transmembrane region" description="Helical" evidence="1">
    <location>
        <begin position="12"/>
        <end position="29"/>
    </location>
</feature>
<keyword evidence="3" id="KW-1185">Reference proteome</keyword>
<dbReference type="RefSeq" id="WP_310839524.1">
    <property type="nucleotide sequence ID" value="NZ_JAVLSJ010000001.1"/>
</dbReference>
<gene>
    <name evidence="2" type="ORF">RI048_02635</name>
</gene>
<reference evidence="2" key="1">
    <citation type="submission" date="2023-09" db="EMBL/GenBank/DDBJ databases">
        <title>Description of first Herbaspirillum huttiense subsp. nephrolepsisexaltata and Herbaspirillum huttiense subsp. lycopersicon.</title>
        <authorList>
            <person name="Poudel M."/>
            <person name="Sharma A."/>
            <person name="Goss E."/>
            <person name="Tapia J.H."/>
            <person name="Harmon C.M."/>
            <person name="Jones J.B."/>
        </authorList>
    </citation>
    <scope>NUCLEOTIDE SEQUENCE</scope>
    <source>
        <strain evidence="2">SE1</strain>
    </source>
</reference>
<evidence type="ECO:0000256" key="1">
    <source>
        <dbReference type="SAM" id="Phobius"/>
    </source>
</evidence>
<comment type="caution">
    <text evidence="2">The sequence shown here is derived from an EMBL/GenBank/DDBJ whole genome shotgun (WGS) entry which is preliminary data.</text>
</comment>
<keyword evidence="1" id="KW-0812">Transmembrane</keyword>
<keyword evidence="1" id="KW-1133">Transmembrane helix</keyword>
<protein>
    <submittedName>
        <fullName evidence="2">Uncharacterized protein</fullName>
    </submittedName>
</protein>
<accession>A0ABU2EGX0</accession>
<evidence type="ECO:0000313" key="3">
    <source>
        <dbReference type="Proteomes" id="UP001246576"/>
    </source>
</evidence>
<proteinExistence type="predicted"/>
<organism evidence="2 3">
    <name type="scientific">Herbaspirillum huttiense subsp. lycopersici</name>
    <dbReference type="NCBI Taxonomy" id="3074428"/>
    <lineage>
        <taxon>Bacteria</taxon>
        <taxon>Pseudomonadati</taxon>
        <taxon>Pseudomonadota</taxon>
        <taxon>Betaproteobacteria</taxon>
        <taxon>Burkholderiales</taxon>
        <taxon>Oxalobacteraceae</taxon>
        <taxon>Herbaspirillum</taxon>
    </lineage>
</organism>
<evidence type="ECO:0000313" key="2">
    <source>
        <dbReference type="EMBL" id="MDR9847103.1"/>
    </source>
</evidence>
<dbReference type="EMBL" id="JAVLSJ010000001">
    <property type="protein sequence ID" value="MDR9847103.1"/>
    <property type="molecule type" value="Genomic_DNA"/>
</dbReference>
<keyword evidence="1" id="KW-0472">Membrane</keyword>